<reference evidence="1" key="1">
    <citation type="journal article" date="2020" name="Nat. Commun.">
        <title>Large-scale genome sequencing of mycorrhizal fungi provides insights into the early evolution of symbiotic traits.</title>
        <authorList>
            <person name="Miyauchi S."/>
            <person name="Kiss E."/>
            <person name="Kuo A."/>
            <person name="Drula E."/>
            <person name="Kohler A."/>
            <person name="Sanchez-Garcia M."/>
            <person name="Morin E."/>
            <person name="Andreopoulos B."/>
            <person name="Barry K.W."/>
            <person name="Bonito G."/>
            <person name="Buee M."/>
            <person name="Carver A."/>
            <person name="Chen C."/>
            <person name="Cichocki N."/>
            <person name="Clum A."/>
            <person name="Culley D."/>
            <person name="Crous P.W."/>
            <person name="Fauchery L."/>
            <person name="Girlanda M."/>
            <person name="Hayes R.D."/>
            <person name="Keri Z."/>
            <person name="LaButti K."/>
            <person name="Lipzen A."/>
            <person name="Lombard V."/>
            <person name="Magnuson J."/>
            <person name="Maillard F."/>
            <person name="Murat C."/>
            <person name="Nolan M."/>
            <person name="Ohm R.A."/>
            <person name="Pangilinan J."/>
            <person name="Pereira M.F."/>
            <person name="Perotto S."/>
            <person name="Peter M."/>
            <person name="Pfister S."/>
            <person name="Riley R."/>
            <person name="Sitrit Y."/>
            <person name="Stielow J.B."/>
            <person name="Szollosi G."/>
            <person name="Zifcakova L."/>
            <person name="Stursova M."/>
            <person name="Spatafora J.W."/>
            <person name="Tedersoo L."/>
            <person name="Vaario L.M."/>
            <person name="Yamada A."/>
            <person name="Yan M."/>
            <person name="Wang P."/>
            <person name="Xu J."/>
            <person name="Bruns T."/>
            <person name="Baldrian P."/>
            <person name="Vilgalys R."/>
            <person name="Dunand C."/>
            <person name="Henrissat B."/>
            <person name="Grigoriev I.V."/>
            <person name="Hibbett D."/>
            <person name="Nagy L.G."/>
            <person name="Martin F.M."/>
        </authorList>
    </citation>
    <scope>NUCLEOTIDE SEQUENCE</scope>
    <source>
        <strain evidence="1">UP504</strain>
    </source>
</reference>
<name>A0A9P6BB58_9AGAM</name>
<sequence length="124" mass="14302">MIQNRGIILSDFKNIDTGLLRDRTRIWEDNIVDLIFETIIEYHIPHCAYEPFDTIMSGFNELRLTSAFNEHELEFIDSMFDTDVAEPPKDMPKPSGSVSRPDQPVIGMAKYWHSIKITSGVEKN</sequence>
<keyword evidence="2" id="KW-1185">Reference proteome</keyword>
<organism evidence="1 2">
    <name type="scientific">Hydnum rufescens UP504</name>
    <dbReference type="NCBI Taxonomy" id="1448309"/>
    <lineage>
        <taxon>Eukaryota</taxon>
        <taxon>Fungi</taxon>
        <taxon>Dikarya</taxon>
        <taxon>Basidiomycota</taxon>
        <taxon>Agaricomycotina</taxon>
        <taxon>Agaricomycetes</taxon>
        <taxon>Cantharellales</taxon>
        <taxon>Hydnaceae</taxon>
        <taxon>Hydnum</taxon>
    </lineage>
</organism>
<accession>A0A9P6BB58</accession>
<evidence type="ECO:0000313" key="1">
    <source>
        <dbReference type="EMBL" id="KAF9520260.1"/>
    </source>
</evidence>
<protein>
    <submittedName>
        <fullName evidence="1">Uncharacterized protein</fullName>
    </submittedName>
</protein>
<dbReference type="Proteomes" id="UP000886523">
    <property type="component" value="Unassembled WGS sequence"/>
</dbReference>
<evidence type="ECO:0000313" key="2">
    <source>
        <dbReference type="Proteomes" id="UP000886523"/>
    </source>
</evidence>
<proteinExistence type="predicted"/>
<dbReference type="EMBL" id="MU128912">
    <property type="protein sequence ID" value="KAF9520260.1"/>
    <property type="molecule type" value="Genomic_DNA"/>
</dbReference>
<comment type="caution">
    <text evidence="1">The sequence shown here is derived from an EMBL/GenBank/DDBJ whole genome shotgun (WGS) entry which is preliminary data.</text>
</comment>
<dbReference type="AlphaFoldDB" id="A0A9P6BB58"/>
<gene>
    <name evidence="1" type="ORF">BS47DRAFT_1387307</name>
</gene>